<name>A0A7D9M144_PARCT</name>
<dbReference type="InterPro" id="IPR037275">
    <property type="entry name" value="Znf_CTCHY_sf"/>
</dbReference>
<dbReference type="InterPro" id="IPR037274">
    <property type="entry name" value="Znf_CHY_sf"/>
</dbReference>
<organism evidence="2 3">
    <name type="scientific">Paramuricea clavata</name>
    <name type="common">Red gorgonian</name>
    <name type="synonym">Violescent sea-whip</name>
    <dbReference type="NCBI Taxonomy" id="317549"/>
    <lineage>
        <taxon>Eukaryota</taxon>
        <taxon>Metazoa</taxon>
        <taxon>Cnidaria</taxon>
        <taxon>Anthozoa</taxon>
        <taxon>Octocorallia</taxon>
        <taxon>Malacalcyonacea</taxon>
        <taxon>Plexauridae</taxon>
        <taxon>Paramuricea</taxon>
    </lineage>
</organism>
<dbReference type="Proteomes" id="UP001152795">
    <property type="component" value="Unassembled WGS sequence"/>
</dbReference>
<dbReference type="Pfam" id="PF05495">
    <property type="entry name" value="zf-CHY"/>
    <property type="match status" value="1"/>
</dbReference>
<protein>
    <submittedName>
        <fullName evidence="2">RING finger and CHY zinc finger domain-containing 1-like</fullName>
    </submittedName>
</protein>
<dbReference type="PROSITE" id="PS51270">
    <property type="entry name" value="ZF_CTCHY"/>
    <property type="match status" value="1"/>
</dbReference>
<dbReference type="GO" id="GO:0005634">
    <property type="term" value="C:nucleus"/>
    <property type="evidence" value="ECO:0007669"/>
    <property type="project" value="TreeGrafter"/>
</dbReference>
<keyword evidence="3" id="KW-1185">Reference proteome</keyword>
<comment type="caution">
    <text evidence="2">The sequence shown here is derived from an EMBL/GenBank/DDBJ whole genome shotgun (WGS) entry which is preliminary data.</text>
</comment>
<feature type="non-terminal residue" evidence="2">
    <location>
        <position position="1"/>
    </location>
</feature>
<dbReference type="EMBL" id="CACRXK020029118">
    <property type="protein sequence ID" value="CAB4041897.1"/>
    <property type="molecule type" value="Genomic_DNA"/>
</dbReference>
<gene>
    <name evidence="2" type="ORF">PACLA_8A037766</name>
</gene>
<dbReference type="PROSITE" id="PS51266">
    <property type="entry name" value="ZF_CHY"/>
    <property type="match status" value="1"/>
</dbReference>
<dbReference type="InterPro" id="IPR008913">
    <property type="entry name" value="Znf_CHY"/>
</dbReference>
<evidence type="ECO:0000256" key="1">
    <source>
        <dbReference type="SAM" id="MobiDB-lite"/>
    </source>
</evidence>
<feature type="compositionally biased region" description="Polar residues" evidence="1">
    <location>
        <begin position="1"/>
        <end position="16"/>
    </location>
</feature>
<dbReference type="SUPFAM" id="SSF161245">
    <property type="entry name" value="Zinc hairpin stack"/>
    <property type="match status" value="1"/>
</dbReference>
<reference evidence="2" key="1">
    <citation type="submission" date="2020-04" db="EMBL/GenBank/DDBJ databases">
        <authorList>
            <person name="Alioto T."/>
            <person name="Alioto T."/>
            <person name="Gomez Garrido J."/>
        </authorList>
    </citation>
    <scope>NUCLEOTIDE SEQUENCE</scope>
    <source>
        <strain evidence="2">A484AB</strain>
    </source>
</reference>
<dbReference type="GO" id="GO:0008270">
    <property type="term" value="F:zinc ion binding"/>
    <property type="evidence" value="ECO:0007669"/>
    <property type="project" value="InterPro"/>
</dbReference>
<dbReference type="PANTHER" id="PTHR21319:SF53">
    <property type="entry name" value="RING FINGER AND CHY ZINC FINGER DOMAIN-CONTAINING PROTEIN 1"/>
    <property type="match status" value="1"/>
</dbReference>
<accession>A0A7D9M144</accession>
<dbReference type="GO" id="GO:0016567">
    <property type="term" value="P:protein ubiquitination"/>
    <property type="evidence" value="ECO:0007669"/>
    <property type="project" value="TreeGrafter"/>
</dbReference>
<evidence type="ECO:0000313" key="2">
    <source>
        <dbReference type="EMBL" id="CAB4041897.1"/>
    </source>
</evidence>
<dbReference type="SUPFAM" id="SSF161219">
    <property type="entry name" value="CHY zinc finger-like"/>
    <property type="match status" value="1"/>
</dbReference>
<proteinExistence type="predicted"/>
<dbReference type="InterPro" id="IPR017921">
    <property type="entry name" value="Znf_CTCHY"/>
</dbReference>
<dbReference type="AlphaFoldDB" id="A0A7D9M144"/>
<dbReference type="OrthoDB" id="411372at2759"/>
<evidence type="ECO:0000313" key="3">
    <source>
        <dbReference type="Proteomes" id="UP001152795"/>
    </source>
</evidence>
<sequence length="185" mass="21367">MIISNNTAGGNGNKLSKPQRAPEAQQQHREDRHGNNTFSNNVNTGPWLCDHYKRRCLVKFDCCERYWPCHRCHNNKSNCGRKKLKSRDNRMIKCVSCQREQPFNETSQFCTGCGIKFAEYFCGRCKHLTGTDDKPYHCEKCGICRIHGDRSFHCDICGVCLDVQLKNNHKCREDSAHDECCICLE</sequence>
<dbReference type="PANTHER" id="PTHR21319">
    <property type="entry name" value="RING FINGER AND CHY ZINC FINGER DOMAIN-CONTAINING PROTEIN 1"/>
    <property type="match status" value="1"/>
</dbReference>
<dbReference type="GO" id="GO:0061630">
    <property type="term" value="F:ubiquitin protein ligase activity"/>
    <property type="evidence" value="ECO:0007669"/>
    <property type="project" value="TreeGrafter"/>
</dbReference>
<dbReference type="GO" id="GO:0006511">
    <property type="term" value="P:ubiquitin-dependent protein catabolic process"/>
    <property type="evidence" value="ECO:0007669"/>
    <property type="project" value="TreeGrafter"/>
</dbReference>
<feature type="region of interest" description="Disordered" evidence="1">
    <location>
        <begin position="1"/>
        <end position="39"/>
    </location>
</feature>